<evidence type="ECO:0000259" key="1">
    <source>
        <dbReference type="Pfam" id="PF07727"/>
    </source>
</evidence>
<dbReference type="PANTHER" id="PTHR11439:SF517">
    <property type="entry name" value="CYSTEINE-RICH RLK (RECEPTOR-LIKE PROTEIN KINASE) 8"/>
    <property type="match status" value="1"/>
</dbReference>
<proteinExistence type="predicted"/>
<protein>
    <submittedName>
        <fullName evidence="2">Retrovirus-related Pol polyprotein from transposon TNT 1-94</fullName>
    </submittedName>
</protein>
<dbReference type="OrthoDB" id="1922643at2759"/>
<sequence>MLREFDMTNLGKMRFFLGIEVLQKYDGIFICQRKHAVENLKKFGMVESNSVGNQIVLGFKVSKDEDGISVDESHYKQLVGSLMHLTATRPDMMFVTCLISRYMAKPKEIHLQAAKRAFRYLKGIVNYGIHYKKERDCKLLGFTIVTMLEIWRTGKGLFHGVKKKQQIMTLSTTEPEFITTAICACQGKWMKRILKELGYANESRITVMCDNSSTIKLPKNLVMHGRVSILM</sequence>
<evidence type="ECO:0000313" key="2">
    <source>
        <dbReference type="EMBL" id="KAA3471311.1"/>
    </source>
</evidence>
<gene>
    <name evidence="2" type="ORF">EPI10_016947</name>
</gene>
<reference evidence="3" key="1">
    <citation type="journal article" date="2019" name="Plant Biotechnol. J.">
        <title>Genome sequencing of the Australian wild diploid species Gossypium australe highlights disease resistance and delayed gland morphogenesis.</title>
        <authorList>
            <person name="Cai Y."/>
            <person name="Cai X."/>
            <person name="Wang Q."/>
            <person name="Wang P."/>
            <person name="Zhang Y."/>
            <person name="Cai C."/>
            <person name="Xu Y."/>
            <person name="Wang K."/>
            <person name="Zhou Z."/>
            <person name="Wang C."/>
            <person name="Geng S."/>
            <person name="Li B."/>
            <person name="Dong Q."/>
            <person name="Hou Y."/>
            <person name="Wang H."/>
            <person name="Ai P."/>
            <person name="Liu Z."/>
            <person name="Yi F."/>
            <person name="Sun M."/>
            <person name="An G."/>
            <person name="Cheng J."/>
            <person name="Zhang Y."/>
            <person name="Shi Q."/>
            <person name="Xie Y."/>
            <person name="Shi X."/>
            <person name="Chang Y."/>
            <person name="Huang F."/>
            <person name="Chen Y."/>
            <person name="Hong S."/>
            <person name="Mi L."/>
            <person name="Sun Q."/>
            <person name="Zhang L."/>
            <person name="Zhou B."/>
            <person name="Peng R."/>
            <person name="Zhang X."/>
            <person name="Liu F."/>
        </authorList>
    </citation>
    <scope>NUCLEOTIDE SEQUENCE [LARGE SCALE GENOMIC DNA]</scope>
    <source>
        <strain evidence="3">cv. PA1801</strain>
    </source>
</reference>
<accession>A0A5B6VQA9</accession>
<keyword evidence="3" id="KW-1185">Reference proteome</keyword>
<dbReference type="CDD" id="cd09272">
    <property type="entry name" value="RNase_HI_RT_Ty1"/>
    <property type="match status" value="1"/>
</dbReference>
<dbReference type="EMBL" id="SMMG02000006">
    <property type="protein sequence ID" value="KAA3471311.1"/>
    <property type="molecule type" value="Genomic_DNA"/>
</dbReference>
<feature type="domain" description="Reverse transcriptase Ty1/copia-type" evidence="1">
    <location>
        <begin position="2"/>
        <end position="51"/>
    </location>
</feature>
<evidence type="ECO:0000313" key="3">
    <source>
        <dbReference type="Proteomes" id="UP000325315"/>
    </source>
</evidence>
<dbReference type="PANTHER" id="PTHR11439">
    <property type="entry name" value="GAG-POL-RELATED RETROTRANSPOSON"/>
    <property type="match status" value="1"/>
</dbReference>
<name>A0A5B6VQA9_9ROSI</name>
<organism evidence="2 3">
    <name type="scientific">Gossypium australe</name>
    <dbReference type="NCBI Taxonomy" id="47621"/>
    <lineage>
        <taxon>Eukaryota</taxon>
        <taxon>Viridiplantae</taxon>
        <taxon>Streptophyta</taxon>
        <taxon>Embryophyta</taxon>
        <taxon>Tracheophyta</taxon>
        <taxon>Spermatophyta</taxon>
        <taxon>Magnoliopsida</taxon>
        <taxon>eudicotyledons</taxon>
        <taxon>Gunneridae</taxon>
        <taxon>Pentapetalae</taxon>
        <taxon>rosids</taxon>
        <taxon>malvids</taxon>
        <taxon>Malvales</taxon>
        <taxon>Malvaceae</taxon>
        <taxon>Malvoideae</taxon>
        <taxon>Gossypium</taxon>
    </lineage>
</organism>
<comment type="caution">
    <text evidence="2">The sequence shown here is derived from an EMBL/GenBank/DDBJ whole genome shotgun (WGS) entry which is preliminary data.</text>
</comment>
<dbReference type="Pfam" id="PF07727">
    <property type="entry name" value="RVT_2"/>
    <property type="match status" value="1"/>
</dbReference>
<dbReference type="AlphaFoldDB" id="A0A5B6VQA9"/>
<dbReference type="Proteomes" id="UP000325315">
    <property type="component" value="Unassembled WGS sequence"/>
</dbReference>
<dbReference type="InterPro" id="IPR013103">
    <property type="entry name" value="RVT_2"/>
</dbReference>